<keyword evidence="4" id="KW-1185">Reference proteome</keyword>
<protein>
    <submittedName>
        <fullName evidence="3">Acyl-CoA thioesterase-1</fullName>
        <ecNumber evidence="3">3.1.1.5</ecNumber>
        <ecNumber evidence="3">3.1.2.-</ecNumber>
    </submittedName>
</protein>
<comment type="caution">
    <text evidence="3">The sequence shown here is derived from an EMBL/GenBank/DDBJ whole genome shotgun (WGS) entry which is preliminary data.</text>
</comment>
<feature type="signal peptide" evidence="1">
    <location>
        <begin position="1"/>
        <end position="24"/>
    </location>
</feature>
<keyword evidence="3" id="KW-0378">Hydrolase</keyword>
<proteinExistence type="predicted"/>
<evidence type="ECO:0000313" key="4">
    <source>
        <dbReference type="Proteomes" id="UP001223743"/>
    </source>
</evidence>
<feature type="domain" description="SGNH hydrolase-type esterase" evidence="2">
    <location>
        <begin position="31"/>
        <end position="191"/>
    </location>
</feature>
<evidence type="ECO:0000256" key="1">
    <source>
        <dbReference type="SAM" id="SignalP"/>
    </source>
</evidence>
<dbReference type="PROSITE" id="PS01098">
    <property type="entry name" value="LIPASE_GDSL_SER"/>
    <property type="match status" value="1"/>
</dbReference>
<name>A0ABU0M8V2_9HYPH</name>
<dbReference type="SUPFAM" id="SSF52266">
    <property type="entry name" value="SGNH hydrolase"/>
    <property type="match status" value="1"/>
</dbReference>
<reference evidence="3 4" key="1">
    <citation type="submission" date="2023-07" db="EMBL/GenBank/DDBJ databases">
        <title>Genomic Encyclopedia of Type Strains, Phase IV (KMG-IV): sequencing the most valuable type-strain genomes for metagenomic binning, comparative biology and taxonomic classification.</title>
        <authorList>
            <person name="Goeker M."/>
        </authorList>
    </citation>
    <scope>NUCLEOTIDE SEQUENCE [LARGE SCALE GENOMIC DNA]</scope>
    <source>
        <strain evidence="3 4">B1-1</strain>
    </source>
</reference>
<dbReference type="PANTHER" id="PTHR30383">
    <property type="entry name" value="THIOESTERASE 1/PROTEASE 1/LYSOPHOSPHOLIPASE L1"/>
    <property type="match status" value="1"/>
</dbReference>
<dbReference type="GO" id="GO:0004622">
    <property type="term" value="F:phosphatidylcholine lysophospholipase activity"/>
    <property type="evidence" value="ECO:0007669"/>
    <property type="project" value="UniProtKB-EC"/>
</dbReference>
<dbReference type="Proteomes" id="UP001223743">
    <property type="component" value="Unassembled WGS sequence"/>
</dbReference>
<keyword evidence="1" id="KW-0732">Signal</keyword>
<dbReference type="InterPro" id="IPR008265">
    <property type="entry name" value="Lipase_GDSL_AS"/>
</dbReference>
<feature type="chain" id="PRO_5045055780" evidence="1">
    <location>
        <begin position="25"/>
        <end position="212"/>
    </location>
</feature>
<organism evidence="3 4">
    <name type="scientific">Kaistia geumhonensis</name>
    <dbReference type="NCBI Taxonomy" id="410839"/>
    <lineage>
        <taxon>Bacteria</taxon>
        <taxon>Pseudomonadati</taxon>
        <taxon>Pseudomonadota</taxon>
        <taxon>Alphaproteobacteria</taxon>
        <taxon>Hyphomicrobiales</taxon>
        <taxon>Kaistiaceae</taxon>
        <taxon>Kaistia</taxon>
    </lineage>
</organism>
<dbReference type="EC" id="3.1.2.-" evidence="3"/>
<dbReference type="InterPro" id="IPR051532">
    <property type="entry name" value="Ester_Hydrolysis_Enzymes"/>
</dbReference>
<evidence type="ECO:0000259" key="2">
    <source>
        <dbReference type="Pfam" id="PF13472"/>
    </source>
</evidence>
<evidence type="ECO:0000313" key="3">
    <source>
        <dbReference type="EMBL" id="MDQ0517402.1"/>
    </source>
</evidence>
<dbReference type="EMBL" id="JAUSWJ010000001">
    <property type="protein sequence ID" value="MDQ0517402.1"/>
    <property type="molecule type" value="Genomic_DNA"/>
</dbReference>
<dbReference type="InterPro" id="IPR036514">
    <property type="entry name" value="SGNH_hydro_sf"/>
</dbReference>
<dbReference type="PANTHER" id="PTHR30383:SF24">
    <property type="entry name" value="THIOESTERASE 1_PROTEASE 1_LYSOPHOSPHOLIPASE L1"/>
    <property type="match status" value="1"/>
</dbReference>
<accession>A0ABU0M8V2</accession>
<dbReference type="Pfam" id="PF13472">
    <property type="entry name" value="Lipase_GDSL_2"/>
    <property type="match status" value="1"/>
</dbReference>
<dbReference type="InterPro" id="IPR013830">
    <property type="entry name" value="SGNH_hydro"/>
</dbReference>
<dbReference type="EC" id="3.1.1.5" evidence="3"/>
<sequence length="212" mass="21870">MIKTLLPALALGLAALFAPASTSAAPVRILALGDSLTAGYGLGPEDGFTVQLEKALRAKGLDVTVINAGVSGDTASGGLARLDWALGDGADAAIVELGANDMLRGMDVAGTRAALDAILTKLGKREIPVLLAGMLAAPNLGPDYQSRFDAMYPELAKEHGAMLYPFFLDGVAAQRQLLQGDGLHPNAEGVALIVERMLPSVERLVAEASAPR</sequence>
<gene>
    <name evidence="3" type="ORF">QO015_003015</name>
</gene>
<dbReference type="CDD" id="cd01822">
    <property type="entry name" value="Lysophospholipase_L1_like"/>
    <property type="match status" value="1"/>
</dbReference>
<dbReference type="Gene3D" id="3.40.50.1110">
    <property type="entry name" value="SGNH hydrolase"/>
    <property type="match status" value="1"/>
</dbReference>